<evidence type="ECO:0000256" key="2">
    <source>
        <dbReference type="PROSITE-ProRule" id="PRU00169"/>
    </source>
</evidence>
<name>A0AAV5CIE9_ELECO</name>
<keyword evidence="1" id="KW-0902">Two-component regulatory system</keyword>
<dbReference type="InterPro" id="IPR045279">
    <property type="entry name" value="ARR-like"/>
</dbReference>
<gene>
    <name evidence="5" type="primary">ga14811</name>
    <name evidence="5" type="ORF">PR202_ga14811</name>
</gene>
<feature type="compositionally biased region" description="Basic residues" evidence="3">
    <location>
        <begin position="148"/>
        <end position="157"/>
    </location>
</feature>
<feature type="modified residue" description="4-aspartylphosphate" evidence="2">
    <location>
        <position position="65"/>
    </location>
</feature>
<evidence type="ECO:0000256" key="1">
    <source>
        <dbReference type="ARBA" id="ARBA00023012"/>
    </source>
</evidence>
<keyword evidence="6" id="KW-1185">Reference proteome</keyword>
<dbReference type="Pfam" id="PF00072">
    <property type="entry name" value="Response_reg"/>
    <property type="match status" value="1"/>
</dbReference>
<dbReference type="CDD" id="cd17584">
    <property type="entry name" value="REC_typeB_ARR-like"/>
    <property type="match status" value="1"/>
</dbReference>
<dbReference type="SMART" id="SM00448">
    <property type="entry name" value="REC"/>
    <property type="match status" value="1"/>
</dbReference>
<evidence type="ECO:0000256" key="3">
    <source>
        <dbReference type="SAM" id="MobiDB-lite"/>
    </source>
</evidence>
<evidence type="ECO:0000259" key="4">
    <source>
        <dbReference type="PROSITE" id="PS50110"/>
    </source>
</evidence>
<dbReference type="Gene3D" id="3.40.50.2300">
    <property type="match status" value="1"/>
</dbReference>
<dbReference type="GO" id="GO:0000160">
    <property type="term" value="P:phosphorelay signal transduction system"/>
    <property type="evidence" value="ECO:0007669"/>
    <property type="project" value="UniProtKB-KW"/>
</dbReference>
<feature type="compositionally biased region" description="Basic and acidic residues" evidence="3">
    <location>
        <begin position="158"/>
        <end position="168"/>
    </location>
</feature>
<organism evidence="5 6">
    <name type="scientific">Eleusine coracana subsp. coracana</name>
    <dbReference type="NCBI Taxonomy" id="191504"/>
    <lineage>
        <taxon>Eukaryota</taxon>
        <taxon>Viridiplantae</taxon>
        <taxon>Streptophyta</taxon>
        <taxon>Embryophyta</taxon>
        <taxon>Tracheophyta</taxon>
        <taxon>Spermatophyta</taxon>
        <taxon>Magnoliopsida</taxon>
        <taxon>Liliopsida</taxon>
        <taxon>Poales</taxon>
        <taxon>Poaceae</taxon>
        <taxon>PACMAD clade</taxon>
        <taxon>Chloridoideae</taxon>
        <taxon>Cynodonteae</taxon>
        <taxon>Eleusininae</taxon>
        <taxon>Eleusine</taxon>
    </lineage>
</organism>
<accession>A0AAV5CIE9</accession>
<evidence type="ECO:0000313" key="5">
    <source>
        <dbReference type="EMBL" id="GJM97855.1"/>
    </source>
</evidence>
<dbReference type="PROSITE" id="PS50110">
    <property type="entry name" value="RESPONSE_REGULATORY"/>
    <property type="match status" value="1"/>
</dbReference>
<comment type="caution">
    <text evidence="5">The sequence shown here is derived from an EMBL/GenBank/DDBJ whole genome shotgun (WGS) entry which is preliminary data.</text>
</comment>
<dbReference type="InterPro" id="IPR011006">
    <property type="entry name" value="CheY-like_superfamily"/>
</dbReference>
<dbReference type="Proteomes" id="UP001054889">
    <property type="component" value="Unassembled WGS sequence"/>
</dbReference>
<keyword evidence="2" id="KW-0597">Phosphoprotein</keyword>
<evidence type="ECO:0000313" key="6">
    <source>
        <dbReference type="Proteomes" id="UP001054889"/>
    </source>
</evidence>
<proteinExistence type="predicted"/>
<reference evidence="5" key="2">
    <citation type="submission" date="2021-12" db="EMBL/GenBank/DDBJ databases">
        <title>Resequencing data analysis of finger millet.</title>
        <authorList>
            <person name="Hatakeyama M."/>
            <person name="Aluri S."/>
            <person name="Balachadran M.T."/>
            <person name="Sivarajan S.R."/>
            <person name="Poveda L."/>
            <person name="Shimizu-Inatsugi R."/>
            <person name="Schlapbach R."/>
            <person name="Sreeman S.M."/>
            <person name="Shimizu K.K."/>
        </authorList>
    </citation>
    <scope>NUCLEOTIDE SEQUENCE</scope>
</reference>
<dbReference type="PANTHER" id="PTHR43874:SF116">
    <property type="entry name" value="RESPONSE REGULATORY DOMAIN-CONTAINING PROTEIN"/>
    <property type="match status" value="1"/>
</dbReference>
<reference evidence="5" key="1">
    <citation type="journal article" date="2018" name="DNA Res.">
        <title>Multiple hybrid de novo genome assembly of finger millet, an orphan allotetraploid crop.</title>
        <authorList>
            <person name="Hatakeyama M."/>
            <person name="Aluri S."/>
            <person name="Balachadran M.T."/>
            <person name="Sivarajan S.R."/>
            <person name="Patrignani A."/>
            <person name="Gruter S."/>
            <person name="Poveda L."/>
            <person name="Shimizu-Inatsugi R."/>
            <person name="Baeten J."/>
            <person name="Francoijs K.J."/>
            <person name="Nataraja K.N."/>
            <person name="Reddy Y.A.N."/>
            <person name="Phadnis S."/>
            <person name="Ravikumar R.L."/>
            <person name="Schlapbach R."/>
            <person name="Sreeman S.M."/>
            <person name="Shimizu K.K."/>
        </authorList>
    </citation>
    <scope>NUCLEOTIDE SEQUENCE</scope>
</reference>
<feature type="domain" description="Response regulatory" evidence="4">
    <location>
        <begin position="11"/>
        <end position="120"/>
    </location>
</feature>
<feature type="region of interest" description="Disordered" evidence="3">
    <location>
        <begin position="131"/>
        <end position="177"/>
    </location>
</feature>
<protein>
    <recommendedName>
        <fullName evidence="4">Response regulatory domain-containing protein</fullName>
    </recommendedName>
</protein>
<dbReference type="SUPFAM" id="SSF52172">
    <property type="entry name" value="CheY-like"/>
    <property type="match status" value="1"/>
</dbReference>
<dbReference type="AlphaFoldDB" id="A0AAV5CIE9"/>
<dbReference type="InterPro" id="IPR001789">
    <property type="entry name" value="Sig_transdc_resp-reg_receiver"/>
</dbReference>
<dbReference type="GO" id="GO:0009736">
    <property type="term" value="P:cytokinin-activated signaling pathway"/>
    <property type="evidence" value="ECO:0007669"/>
    <property type="project" value="InterPro"/>
</dbReference>
<dbReference type="EMBL" id="BQKI01000007">
    <property type="protein sequence ID" value="GJM97855.1"/>
    <property type="molecule type" value="Genomic_DNA"/>
</dbReference>
<sequence>MDVDEFRARLRVLAVDDDHVSLLLITKQLRLCKYNVTTVMHPEMALEMLRARRDNDDQFDLVITDLHMPGMDGFKLLKLIVISANETLAAMIKGIEHGARDYLVKPVCLDQLKRLCLHVVRKVKDDQSYYINNTNDNDEAESETGVKHTMKCSRKKRKDGDGGREGKENTSTPKRQRIQWSVFHSERNVHMSCFQKYRLYMKKLSSGTFRTNSPFTDEALWRQGNSININCQEHFEHNLEHGRYQPSLNFSSSSNLSNPFAMMNSPAAFGTHSLLPTQSVQLMNQRNLAIPFNDMGPVGYGGNMPQIVAPRSQQGLSNFTSAQNSNTDICFPSGPSGSSFANISNGMTFNTSKPFPSGTSSNSFANIPNGSSPVASSMEPHYCPIKSYASLVHGNFEGASKGNPLDGDNFFESIGDGDMLPPSSNLLMHPSESVAPYELDCKDTTTEAGGTIQHREQHKLCTMTNDNSALGGATSVVSTLPNPQMNKPSAMPNQMLNDKFEGGTIDQQAVGDQLNNNNEFLTAASSVLNVTNDALDDFFGDWLNQDVLKNDDAFMGGNWEFTP</sequence>
<dbReference type="PANTHER" id="PTHR43874">
    <property type="entry name" value="TWO-COMPONENT RESPONSE REGULATOR"/>
    <property type="match status" value="1"/>
</dbReference>